<organism evidence="1 2">
    <name type="scientific">Blattamonas nauphoetae</name>
    <dbReference type="NCBI Taxonomy" id="2049346"/>
    <lineage>
        <taxon>Eukaryota</taxon>
        <taxon>Metamonada</taxon>
        <taxon>Preaxostyla</taxon>
        <taxon>Oxymonadida</taxon>
        <taxon>Blattamonas</taxon>
    </lineage>
</organism>
<name>A0ABQ9WQ55_9EUKA</name>
<gene>
    <name evidence="1" type="ORF">BLNAU_23487</name>
</gene>
<dbReference type="EMBL" id="JARBJD010000484">
    <property type="protein sequence ID" value="KAK2941610.1"/>
    <property type="molecule type" value="Genomic_DNA"/>
</dbReference>
<reference evidence="1 2" key="1">
    <citation type="journal article" date="2022" name="bioRxiv">
        <title>Genomics of Preaxostyla Flagellates Illuminates Evolutionary Transitions and the Path Towards Mitochondrial Loss.</title>
        <authorList>
            <person name="Novak L.V.F."/>
            <person name="Treitli S.C."/>
            <person name="Pyrih J."/>
            <person name="Halakuc P."/>
            <person name="Pipaliya S.V."/>
            <person name="Vacek V."/>
            <person name="Brzon O."/>
            <person name="Soukal P."/>
            <person name="Eme L."/>
            <person name="Dacks J.B."/>
            <person name="Karnkowska A."/>
            <person name="Elias M."/>
            <person name="Hampl V."/>
        </authorList>
    </citation>
    <scope>NUCLEOTIDE SEQUENCE [LARGE SCALE GENOMIC DNA]</scope>
    <source>
        <strain evidence="1">NAU3</strain>
        <tissue evidence="1">Gut</tissue>
    </source>
</reference>
<keyword evidence="2" id="KW-1185">Reference proteome</keyword>
<evidence type="ECO:0000313" key="2">
    <source>
        <dbReference type="Proteomes" id="UP001281761"/>
    </source>
</evidence>
<evidence type="ECO:0000313" key="1">
    <source>
        <dbReference type="EMBL" id="KAK2941610.1"/>
    </source>
</evidence>
<comment type="caution">
    <text evidence="1">The sequence shown here is derived from an EMBL/GenBank/DDBJ whole genome shotgun (WGS) entry which is preliminary data.</text>
</comment>
<dbReference type="Proteomes" id="UP001281761">
    <property type="component" value="Unassembled WGS sequence"/>
</dbReference>
<sequence length="381" mass="41582">MNEAGTPRLAIVSSSMLSISESVLELSPSTSPILVCSSTMEESPTESSVVVQKCSISSESGQLRGVVETSAFPDIGESVSVSIVGCSLDSSRILGKDGIGLSLTRTPRKGEKVIGRITSSLIGSSFVNMSSIGSSHQPRLPHLNQKMLGCVVSLSSGHLSGSTIRDVNTVGCVLCSNSSFSSLLSSPNPDPNTEPWYLLLPHGEYTPDDFESGKPLWFQWDCGDENSSVDQVFVSSHFESFHSIAVFPHLRVFHTTTLLFVFISHPSFDLLLSSFTLTRSLEPLPLSQTLPISPLTLHVVTSHLAFPQQLRFSLSRCACPPTVAREELKLSSNLESLLGLFCVLVWIRMNLHFLISYHITSLISWTDSIVSRFILFFEQLL</sequence>
<proteinExistence type="predicted"/>
<accession>A0ABQ9WQ55</accession>
<protein>
    <submittedName>
        <fullName evidence="1">Uncharacterized protein</fullName>
    </submittedName>
</protein>